<evidence type="ECO:0000259" key="1">
    <source>
        <dbReference type="Pfam" id="PF13460"/>
    </source>
</evidence>
<keyword evidence="2" id="KW-0560">Oxidoreductase</keyword>
<dbReference type="AlphaFoldDB" id="A0A1U7DEB8"/>
<dbReference type="Proteomes" id="UP000186559">
    <property type="component" value="Plasmid pTPRO7"/>
</dbReference>
<dbReference type="RefSeq" id="WP_076626069.1">
    <property type="nucleotide sequence ID" value="NZ_BMEW01000019.1"/>
</dbReference>
<organism evidence="2 3">
    <name type="scientific">Salipiger profundus</name>
    <dbReference type="NCBI Taxonomy" id="1229727"/>
    <lineage>
        <taxon>Bacteria</taxon>
        <taxon>Pseudomonadati</taxon>
        <taxon>Pseudomonadota</taxon>
        <taxon>Alphaproteobacteria</taxon>
        <taxon>Rhodobacterales</taxon>
        <taxon>Roseobacteraceae</taxon>
        <taxon>Salipiger</taxon>
    </lineage>
</organism>
<keyword evidence="3" id="KW-1185">Reference proteome</keyword>
<accession>A0A1U7DEB8</accession>
<name>A0A1U7DEB8_9RHOB</name>
<dbReference type="CDD" id="cd05269">
    <property type="entry name" value="TMR_SDR_a"/>
    <property type="match status" value="1"/>
</dbReference>
<dbReference type="PANTHER" id="PTHR47129">
    <property type="entry name" value="QUINONE OXIDOREDUCTASE 2"/>
    <property type="match status" value="1"/>
</dbReference>
<dbReference type="GO" id="GO:0003955">
    <property type="term" value="F:NAD(P)H dehydrogenase (quinone) activity"/>
    <property type="evidence" value="ECO:0007669"/>
    <property type="project" value="UniProtKB-EC"/>
</dbReference>
<dbReference type="EMBL" id="CP014803">
    <property type="protein sequence ID" value="APX26416.1"/>
    <property type="molecule type" value="Genomic_DNA"/>
</dbReference>
<dbReference type="Pfam" id="PF13460">
    <property type="entry name" value="NAD_binding_10"/>
    <property type="match status" value="1"/>
</dbReference>
<feature type="domain" description="NAD(P)-binding" evidence="1">
    <location>
        <begin position="12"/>
        <end position="153"/>
    </location>
</feature>
<dbReference type="InterPro" id="IPR036291">
    <property type="entry name" value="NAD(P)-bd_dom_sf"/>
</dbReference>
<dbReference type="EC" id="1.6.5.2" evidence="2"/>
<evidence type="ECO:0000313" key="3">
    <source>
        <dbReference type="Proteomes" id="UP000186559"/>
    </source>
</evidence>
<dbReference type="PANTHER" id="PTHR47129:SF1">
    <property type="entry name" value="NMRA-LIKE DOMAIN-CONTAINING PROTEIN"/>
    <property type="match status" value="1"/>
</dbReference>
<evidence type="ECO:0000313" key="2">
    <source>
        <dbReference type="EMBL" id="APX26416.1"/>
    </source>
</evidence>
<protein>
    <submittedName>
        <fullName evidence="2">NAD(P)H dehydrogenase (Quinone)</fullName>
        <ecNumber evidence="2">1.6.5.2</ecNumber>
    </submittedName>
</protein>
<keyword evidence="2" id="KW-0614">Plasmid</keyword>
<dbReference type="KEGG" id="tpro:Ga0080559_TMP5079"/>
<reference evidence="2 3" key="1">
    <citation type="submission" date="2016-03" db="EMBL/GenBank/DDBJ databases">
        <title>Deep-sea bacteria in the southern Pacific.</title>
        <authorList>
            <person name="Tang K."/>
        </authorList>
    </citation>
    <scope>NUCLEOTIDE SEQUENCE [LARGE SCALE GENOMIC DNA]</scope>
    <source>
        <strain evidence="2 3">JLT2016</strain>
        <plasmid evidence="3">Plasmid ptpro7</plasmid>
    </source>
</reference>
<dbReference type="InterPro" id="IPR016040">
    <property type="entry name" value="NAD(P)-bd_dom"/>
</dbReference>
<dbReference type="Gene3D" id="3.90.25.10">
    <property type="entry name" value="UDP-galactose 4-epimerase, domain 1"/>
    <property type="match status" value="1"/>
</dbReference>
<dbReference type="SUPFAM" id="SSF51735">
    <property type="entry name" value="NAD(P)-binding Rossmann-fold domains"/>
    <property type="match status" value="1"/>
</dbReference>
<dbReference type="InterPro" id="IPR052718">
    <property type="entry name" value="NmrA-type_oxidoreductase"/>
</dbReference>
<proteinExistence type="predicted"/>
<dbReference type="Gene3D" id="3.40.50.720">
    <property type="entry name" value="NAD(P)-binding Rossmann-like Domain"/>
    <property type="match status" value="1"/>
</dbReference>
<sequence length="292" mass="30240">MADQTAKYLVTGASGQLGALVVAELVGKVPAKNVVALVRRPDAAAALEGHGVEVRIGDYDDRASLEQAFQGIDRLLLISASEMGRRAEQHKNAVDAAVAAGVGFLAYTSVLRAETNSIGLAADHRETEAAIKASGLPHAFLRHGWYTENQTASIPPALEHGAYLGAAGDGLFSSATRQDYAEGDVAVLAADTIQSGAIYELAGDESYTMAEFVEVISAAAGKPVAYVNMSEAEFAGALEGAGLPAPIAALLADSDANAAKGALKDESHTLQKLIGRPTTPWTETVRATVKAL</sequence>
<geneLocation type="plasmid" evidence="3">
    <name>ptpro7</name>
</geneLocation>
<gene>
    <name evidence="2" type="ORF">Ga0080559_TMP5079</name>
</gene>